<gene>
    <name evidence="2" type="ORF">STAS_14129</name>
</gene>
<name>A0A5A7PXW6_STRAF</name>
<proteinExistence type="predicted"/>
<evidence type="ECO:0000313" key="3">
    <source>
        <dbReference type="Proteomes" id="UP000325081"/>
    </source>
</evidence>
<reference evidence="3" key="1">
    <citation type="journal article" date="2019" name="Curr. Biol.">
        <title>Genome Sequence of Striga asiatica Provides Insight into the Evolution of Plant Parasitism.</title>
        <authorList>
            <person name="Yoshida S."/>
            <person name="Kim S."/>
            <person name="Wafula E.K."/>
            <person name="Tanskanen J."/>
            <person name="Kim Y.M."/>
            <person name="Honaas L."/>
            <person name="Yang Z."/>
            <person name="Spallek T."/>
            <person name="Conn C.E."/>
            <person name="Ichihashi Y."/>
            <person name="Cheong K."/>
            <person name="Cui S."/>
            <person name="Der J.P."/>
            <person name="Gundlach H."/>
            <person name="Jiao Y."/>
            <person name="Hori C."/>
            <person name="Ishida J.K."/>
            <person name="Kasahara H."/>
            <person name="Kiba T."/>
            <person name="Kim M.S."/>
            <person name="Koo N."/>
            <person name="Laohavisit A."/>
            <person name="Lee Y.H."/>
            <person name="Lumba S."/>
            <person name="McCourt P."/>
            <person name="Mortimer J.C."/>
            <person name="Mutuku J.M."/>
            <person name="Nomura T."/>
            <person name="Sasaki-Sekimoto Y."/>
            <person name="Seto Y."/>
            <person name="Wang Y."/>
            <person name="Wakatake T."/>
            <person name="Sakakibara H."/>
            <person name="Demura T."/>
            <person name="Yamaguchi S."/>
            <person name="Yoneyama K."/>
            <person name="Manabe R.I."/>
            <person name="Nelson D.C."/>
            <person name="Schulman A.H."/>
            <person name="Timko M.P."/>
            <person name="dePamphilis C.W."/>
            <person name="Choi D."/>
            <person name="Shirasu K."/>
        </authorList>
    </citation>
    <scope>NUCLEOTIDE SEQUENCE [LARGE SCALE GENOMIC DNA]</scope>
    <source>
        <strain evidence="3">cv. UVA1</strain>
    </source>
</reference>
<protein>
    <recommendedName>
        <fullName evidence="1">KIB1-4 beta-propeller domain-containing protein</fullName>
    </recommendedName>
</protein>
<keyword evidence="3" id="KW-1185">Reference proteome</keyword>
<accession>A0A5A7PXW6</accession>
<dbReference type="InterPro" id="IPR005174">
    <property type="entry name" value="KIB1-4_b-propeller"/>
</dbReference>
<feature type="domain" description="KIB1-4 beta-propeller" evidence="1">
    <location>
        <begin position="31"/>
        <end position="299"/>
    </location>
</feature>
<sequence length="330" mass="36408">MEKSMLKTNRKTQVPLLMTSHTRAHDKHSIYSLSGNWSRTVSIANFSGKRVLGSNHGWLAMANPLTDECLLWNPELAKQIPLPRLRESSHYNRCVLSKPQTEPGCLAAFVGSCGFNLSVCVVGAHEFANRSLMYFKTTSTMVAIGALHEQIYGVVYSMLDGYQLVTVGLVDGPTITIVPLMSADGSGLWIPPLLERRWTGLRPGYLIESPAGAGKLLLVMKVFLFGYHADKENDGMVFRVFRVDVERRECVELDQIDGMAVFIGSCGNGFCRRSGSGGGSKPNCIYYANKEGRLVYVYDLGDRSTTPLLLCPDANPRGSTNYWIDLPDSP</sequence>
<dbReference type="PANTHER" id="PTHR40891:SF1">
    <property type="entry name" value="DUF295 DOMAIN-CONTAINING PROTEIN"/>
    <property type="match status" value="1"/>
</dbReference>
<dbReference type="EMBL" id="BKCP01005405">
    <property type="protein sequence ID" value="GER37709.1"/>
    <property type="molecule type" value="Genomic_DNA"/>
</dbReference>
<evidence type="ECO:0000259" key="1">
    <source>
        <dbReference type="Pfam" id="PF03478"/>
    </source>
</evidence>
<dbReference type="AlphaFoldDB" id="A0A5A7PXW6"/>
<dbReference type="PANTHER" id="PTHR40891">
    <property type="entry name" value="DUF295 DOMAIN-CONTAINING PROTEIN"/>
    <property type="match status" value="1"/>
</dbReference>
<comment type="caution">
    <text evidence="2">The sequence shown here is derived from an EMBL/GenBank/DDBJ whole genome shotgun (WGS) entry which is preliminary data.</text>
</comment>
<organism evidence="2 3">
    <name type="scientific">Striga asiatica</name>
    <name type="common">Asiatic witchweed</name>
    <name type="synonym">Buchnera asiatica</name>
    <dbReference type="NCBI Taxonomy" id="4170"/>
    <lineage>
        <taxon>Eukaryota</taxon>
        <taxon>Viridiplantae</taxon>
        <taxon>Streptophyta</taxon>
        <taxon>Embryophyta</taxon>
        <taxon>Tracheophyta</taxon>
        <taxon>Spermatophyta</taxon>
        <taxon>Magnoliopsida</taxon>
        <taxon>eudicotyledons</taxon>
        <taxon>Gunneridae</taxon>
        <taxon>Pentapetalae</taxon>
        <taxon>asterids</taxon>
        <taxon>lamiids</taxon>
        <taxon>Lamiales</taxon>
        <taxon>Orobanchaceae</taxon>
        <taxon>Buchnereae</taxon>
        <taxon>Striga</taxon>
    </lineage>
</organism>
<dbReference type="Pfam" id="PF03478">
    <property type="entry name" value="Beta-prop_KIB1-4"/>
    <property type="match status" value="1"/>
</dbReference>
<dbReference type="Proteomes" id="UP000325081">
    <property type="component" value="Unassembled WGS sequence"/>
</dbReference>
<evidence type="ECO:0000313" key="2">
    <source>
        <dbReference type="EMBL" id="GER37709.1"/>
    </source>
</evidence>
<dbReference type="OrthoDB" id="817791at2759"/>